<keyword evidence="3" id="KW-1185">Reference proteome</keyword>
<feature type="region of interest" description="Disordered" evidence="1">
    <location>
        <begin position="584"/>
        <end position="615"/>
    </location>
</feature>
<evidence type="ECO:0000313" key="2">
    <source>
        <dbReference type="EMBL" id="EAS05979.1"/>
    </source>
</evidence>
<dbReference type="InParanoid" id="I7M493"/>
<dbReference type="GeneID" id="7845014"/>
<sequence length="675" mass="79552">MDLEQQILERAKNQTASERKKLEDQKYQERLPWESKHISPYIPKLDKIGFKNDYYLPETYNYELVKSFQPFLKSQINPIRQGEEDYTEYIKNLDEEEQARFTMDKFREFLAEKSKPQLSTESGLMNIRYRNRLLNILDLYQQGKLSSVKALQNLNQIQQASSNPNYVAAAPATQQTQNTPSYLNVPQINQSINLQQQTPQQQTATPYNQLQYSNARGSNQLQPILGQSSISPISQIQSSVSQGNTPLQQQLIQPSYQPRPSNSFGSVAARALNQQIQQQIPNIPINQVQASPSLQMKSPQQFSQIQQAQQMNYPQQDYLLKGSQVNQQPQQYQNFIPVQQYQQQQQGIVFAQNDVFNQQLHYDYEKILKSEGKLKQGQEGQSWNQASESYLQKLFEWDNDSDNWIQDQLLLNKHIQTQFFLQPRVYRQVRPIDKIKREVIKTTDGQLIPFESVIERRSVEIMHQRDFLVKPSLIPNIQGELEIVHDVFSYDRSFIVEQNPITKSEILHEYPIHLNEDQFFDFLFQTGIDVKRMDYFIQQPAQQFNQTIKTAEFAQQYMDPQAYQFYQQLQQQQEMQNQNILSSSTLNNIPNRTKQKKTTKKANQQHDQTQTFDYERKRKEELKKYFTEDQQTQKIQRNSNNYQEIFDYNESKINIAYPKESQISFDQEIGQIKNL</sequence>
<reference evidence="3" key="1">
    <citation type="journal article" date="2006" name="PLoS Biol.">
        <title>Macronuclear genome sequence of the ciliate Tetrahymena thermophila, a model eukaryote.</title>
        <authorList>
            <person name="Eisen J.A."/>
            <person name="Coyne R.S."/>
            <person name="Wu M."/>
            <person name="Wu D."/>
            <person name="Thiagarajan M."/>
            <person name="Wortman J.R."/>
            <person name="Badger J.H."/>
            <person name="Ren Q."/>
            <person name="Amedeo P."/>
            <person name="Jones K.M."/>
            <person name="Tallon L.J."/>
            <person name="Delcher A.L."/>
            <person name="Salzberg S.L."/>
            <person name="Silva J.C."/>
            <person name="Haas B.J."/>
            <person name="Majoros W.H."/>
            <person name="Farzad M."/>
            <person name="Carlton J.M."/>
            <person name="Smith R.K. Jr."/>
            <person name="Garg J."/>
            <person name="Pearlman R.E."/>
            <person name="Karrer K.M."/>
            <person name="Sun L."/>
            <person name="Manning G."/>
            <person name="Elde N.C."/>
            <person name="Turkewitz A.P."/>
            <person name="Asai D.J."/>
            <person name="Wilkes D.E."/>
            <person name="Wang Y."/>
            <person name="Cai H."/>
            <person name="Collins K."/>
            <person name="Stewart B.A."/>
            <person name="Lee S.R."/>
            <person name="Wilamowska K."/>
            <person name="Weinberg Z."/>
            <person name="Ruzzo W.L."/>
            <person name="Wloga D."/>
            <person name="Gaertig J."/>
            <person name="Frankel J."/>
            <person name="Tsao C.-C."/>
            <person name="Gorovsky M.A."/>
            <person name="Keeling P.J."/>
            <person name="Waller R.F."/>
            <person name="Patron N.J."/>
            <person name="Cherry J.M."/>
            <person name="Stover N.A."/>
            <person name="Krieger C.J."/>
            <person name="del Toro C."/>
            <person name="Ryder H.F."/>
            <person name="Williamson S.C."/>
            <person name="Barbeau R.A."/>
            <person name="Hamilton E.P."/>
            <person name="Orias E."/>
        </authorList>
    </citation>
    <scope>NUCLEOTIDE SEQUENCE [LARGE SCALE GENOMIC DNA]</scope>
    <source>
        <strain evidence="3">SB210</strain>
    </source>
</reference>
<dbReference type="HOGENOM" id="CLU_407439_0_0_1"/>
<name>I7M493_TETTS</name>
<dbReference type="KEGG" id="tet:TTHERM_00780680"/>
<feature type="region of interest" description="Disordered" evidence="1">
    <location>
        <begin position="1"/>
        <end position="24"/>
    </location>
</feature>
<gene>
    <name evidence="2" type="ORF">TTHERM_00780680</name>
</gene>
<protein>
    <submittedName>
        <fullName evidence="2">Uncharacterized protein</fullName>
    </submittedName>
</protein>
<organism evidence="2 3">
    <name type="scientific">Tetrahymena thermophila (strain SB210)</name>
    <dbReference type="NCBI Taxonomy" id="312017"/>
    <lineage>
        <taxon>Eukaryota</taxon>
        <taxon>Sar</taxon>
        <taxon>Alveolata</taxon>
        <taxon>Ciliophora</taxon>
        <taxon>Intramacronucleata</taxon>
        <taxon>Oligohymenophorea</taxon>
        <taxon>Hymenostomatida</taxon>
        <taxon>Tetrahymenina</taxon>
        <taxon>Tetrahymenidae</taxon>
        <taxon>Tetrahymena</taxon>
    </lineage>
</organism>
<proteinExistence type="predicted"/>
<accession>I7M493</accession>
<dbReference type="Proteomes" id="UP000009168">
    <property type="component" value="Unassembled WGS sequence"/>
</dbReference>
<dbReference type="EMBL" id="GG662313">
    <property type="protein sequence ID" value="EAS05979.1"/>
    <property type="molecule type" value="Genomic_DNA"/>
</dbReference>
<feature type="compositionally biased region" description="Basic and acidic residues" evidence="1">
    <location>
        <begin position="7"/>
        <end position="24"/>
    </location>
</feature>
<evidence type="ECO:0000256" key="1">
    <source>
        <dbReference type="SAM" id="MobiDB-lite"/>
    </source>
</evidence>
<evidence type="ECO:0000313" key="3">
    <source>
        <dbReference type="Proteomes" id="UP000009168"/>
    </source>
</evidence>
<dbReference type="RefSeq" id="XP_001026224.1">
    <property type="nucleotide sequence ID" value="XM_001026224.2"/>
</dbReference>
<dbReference type="AlphaFoldDB" id="I7M493"/>